<evidence type="ECO:0000259" key="6">
    <source>
        <dbReference type="Pfam" id="PF04069"/>
    </source>
</evidence>
<evidence type="ECO:0000256" key="4">
    <source>
        <dbReference type="ARBA" id="ARBA00023136"/>
    </source>
</evidence>
<dbReference type="Gene3D" id="3.40.190.10">
    <property type="entry name" value="Periplasmic binding protein-like II"/>
    <property type="match status" value="1"/>
</dbReference>
<feature type="domain" description="ABC-type glycine betaine transport system substrate-binding" evidence="6">
    <location>
        <begin position="30"/>
        <end position="278"/>
    </location>
</feature>
<evidence type="ECO:0000256" key="5">
    <source>
        <dbReference type="SAM" id="SignalP"/>
    </source>
</evidence>
<dbReference type="SUPFAM" id="SSF53850">
    <property type="entry name" value="Periplasmic binding protein-like II"/>
    <property type="match status" value="1"/>
</dbReference>
<dbReference type="GO" id="GO:0043190">
    <property type="term" value="C:ATP-binding cassette (ABC) transporter complex"/>
    <property type="evidence" value="ECO:0007669"/>
    <property type="project" value="InterPro"/>
</dbReference>
<evidence type="ECO:0000313" key="7">
    <source>
        <dbReference type="EMBL" id="MBK1695892.1"/>
    </source>
</evidence>
<evidence type="ECO:0000256" key="3">
    <source>
        <dbReference type="ARBA" id="ARBA00022475"/>
    </source>
</evidence>
<keyword evidence="3" id="KW-1003">Cell membrane</keyword>
<evidence type="ECO:0000256" key="2">
    <source>
        <dbReference type="ARBA" id="ARBA00022448"/>
    </source>
</evidence>
<dbReference type="InterPro" id="IPR007210">
    <property type="entry name" value="ABC_Gly_betaine_transp_sub-bd"/>
</dbReference>
<dbReference type="GO" id="GO:0031460">
    <property type="term" value="P:glycine betaine transport"/>
    <property type="evidence" value="ECO:0007669"/>
    <property type="project" value="TreeGrafter"/>
</dbReference>
<reference evidence="7" key="2">
    <citation type="journal article" date="2020" name="Microorganisms">
        <title>Osmotic Adaptation and Compatible Solute Biosynthesis of Phototrophic Bacteria as Revealed from Genome Analyses.</title>
        <authorList>
            <person name="Imhoff J.F."/>
            <person name="Rahn T."/>
            <person name="Kunzel S."/>
            <person name="Keller A."/>
            <person name="Neulinger S.C."/>
        </authorList>
    </citation>
    <scope>NUCLEOTIDE SEQUENCE</scope>
    <source>
        <strain evidence="7">DSM 9154</strain>
    </source>
</reference>
<proteinExistence type="predicted"/>
<gene>
    <name evidence="7" type="ORF">CKO21_01350</name>
</gene>
<dbReference type="EMBL" id="NRRE01000008">
    <property type="protein sequence ID" value="MBK1695892.1"/>
    <property type="molecule type" value="Genomic_DNA"/>
</dbReference>
<dbReference type="GO" id="GO:0005275">
    <property type="term" value="F:amine transmembrane transporter activity"/>
    <property type="evidence" value="ECO:0007669"/>
    <property type="project" value="TreeGrafter"/>
</dbReference>
<keyword evidence="4" id="KW-0472">Membrane</keyword>
<comment type="subcellular location">
    <subcellularLocation>
        <location evidence="1">Cell membrane</location>
    </subcellularLocation>
</comment>
<comment type="caution">
    <text evidence="7">The sequence shown here is derived from an EMBL/GenBank/DDBJ whole genome shotgun (WGS) entry which is preliminary data.</text>
</comment>
<evidence type="ECO:0000256" key="1">
    <source>
        <dbReference type="ARBA" id="ARBA00004236"/>
    </source>
</evidence>
<feature type="signal peptide" evidence="5">
    <location>
        <begin position="1"/>
        <end position="24"/>
    </location>
</feature>
<keyword evidence="2" id="KW-0813">Transport</keyword>
<dbReference type="GO" id="GO:0015871">
    <property type="term" value="P:choline transport"/>
    <property type="evidence" value="ECO:0007669"/>
    <property type="project" value="TreeGrafter"/>
</dbReference>
<feature type="chain" id="PRO_5036863128" evidence="5">
    <location>
        <begin position="25"/>
        <end position="294"/>
    </location>
</feature>
<dbReference type="Proteomes" id="UP000778970">
    <property type="component" value="Unassembled WGS sequence"/>
</dbReference>
<name>A0A934UY54_9PROT</name>
<protein>
    <submittedName>
        <fullName evidence="7">Glycine/betaine ABC transporter substrate-binding protein</fullName>
    </submittedName>
</protein>
<dbReference type="CDD" id="cd13639">
    <property type="entry name" value="PBP2_OpuAC_like"/>
    <property type="match status" value="1"/>
</dbReference>
<dbReference type="Gene3D" id="3.40.190.100">
    <property type="entry name" value="Glycine betaine-binding periplasmic protein, domain 2"/>
    <property type="match status" value="1"/>
</dbReference>
<dbReference type="AlphaFoldDB" id="A0A934UY54"/>
<evidence type="ECO:0000313" key="8">
    <source>
        <dbReference type="Proteomes" id="UP000778970"/>
    </source>
</evidence>
<dbReference type="PANTHER" id="PTHR47737:SF1">
    <property type="entry name" value="GLYCINE BETAINE_PROLINE BETAINE TRANSPORT SYSTEM PERMEASE PROTEIN PROW"/>
    <property type="match status" value="1"/>
</dbReference>
<keyword evidence="5" id="KW-0732">Signal</keyword>
<sequence>MMQKITSTCLALAVAVGTAGAAQAEDNGVVEIGYFNWSDALFTSHVVEYIVREKMGKEVEMTKADPAAVYQAVQSGDIDFHTDSWLPDTHSDYYDKVAQDTVSIGPIYSRARLGWIVPDYVPEDQLGSIEDLKSEEIREKLDGKIIGIGPGAGLTRLSKKAMDEYGLKDAGYRLVVSSGSGMTAALQRAIKNEEWIVVTGWSPHWKFGRWDLHYLEDPKGVLGSIERADILAREGFYREFPDVYEMLDRISIPLDDVQAGMDVGEREDYPTAAKQYVENHPDLVNFWITGEMPD</sequence>
<reference evidence="7" key="1">
    <citation type="submission" date="2017-08" db="EMBL/GenBank/DDBJ databases">
        <authorList>
            <person name="Imhoff J.F."/>
            <person name="Rahn T."/>
            <person name="Kuenzel S."/>
            <person name="Neulinger S.C."/>
        </authorList>
    </citation>
    <scope>NUCLEOTIDE SEQUENCE</scope>
    <source>
        <strain evidence="7">DSM 9154</strain>
    </source>
</reference>
<dbReference type="Pfam" id="PF04069">
    <property type="entry name" value="OpuAC"/>
    <property type="match status" value="1"/>
</dbReference>
<dbReference type="GO" id="GO:0015226">
    <property type="term" value="F:carnitine transmembrane transporter activity"/>
    <property type="evidence" value="ECO:0007669"/>
    <property type="project" value="TreeGrafter"/>
</dbReference>
<accession>A0A934UY54</accession>
<organism evidence="7 8">
    <name type="scientific">Rhodovibrio salinarum</name>
    <dbReference type="NCBI Taxonomy" id="1087"/>
    <lineage>
        <taxon>Bacteria</taxon>
        <taxon>Pseudomonadati</taxon>
        <taxon>Pseudomonadota</taxon>
        <taxon>Alphaproteobacteria</taxon>
        <taxon>Rhodospirillales</taxon>
        <taxon>Rhodovibrionaceae</taxon>
        <taxon>Rhodovibrio</taxon>
    </lineage>
</organism>
<dbReference type="PANTHER" id="PTHR47737">
    <property type="entry name" value="GLYCINE BETAINE/PROLINE BETAINE TRANSPORT SYSTEM PERMEASE PROTEIN PROW"/>
    <property type="match status" value="1"/>
</dbReference>
<keyword evidence="8" id="KW-1185">Reference proteome</keyword>